<evidence type="ECO:0000256" key="2">
    <source>
        <dbReference type="ARBA" id="ARBA00023002"/>
    </source>
</evidence>
<dbReference type="Gene3D" id="3.40.50.720">
    <property type="entry name" value="NAD(P)-binding Rossmann-like Domain"/>
    <property type="match status" value="1"/>
</dbReference>
<dbReference type="InterPro" id="IPR020904">
    <property type="entry name" value="Sc_DH/Rdtase_CS"/>
</dbReference>
<gene>
    <name evidence="3" type="ORF">I601_0427</name>
</gene>
<organism evidence="3 4">
    <name type="scientific">Nocardioides dokdonensis FR1436</name>
    <dbReference type="NCBI Taxonomy" id="1300347"/>
    <lineage>
        <taxon>Bacteria</taxon>
        <taxon>Bacillati</taxon>
        <taxon>Actinomycetota</taxon>
        <taxon>Actinomycetes</taxon>
        <taxon>Propionibacteriales</taxon>
        <taxon>Nocardioidaceae</taxon>
        <taxon>Nocardioides</taxon>
    </lineage>
</organism>
<reference evidence="3 4" key="1">
    <citation type="submission" date="2016-03" db="EMBL/GenBank/DDBJ databases">
        <title>Complete genome sequence of a soil Actinobacterium, Nocardioides dokdonensis FR1436.</title>
        <authorList>
            <person name="Kwon S.-K."/>
            <person name="Kim K."/>
            <person name="Kim J.F."/>
        </authorList>
    </citation>
    <scope>NUCLEOTIDE SEQUENCE [LARGE SCALE GENOMIC DNA]</scope>
    <source>
        <strain evidence="3 4">FR1436</strain>
    </source>
</reference>
<protein>
    <submittedName>
        <fullName evidence="3">Putative NAD-dependent oxidoreductase</fullName>
        <ecNumber evidence="3">1.-.-.-</ecNumber>
    </submittedName>
</protein>
<dbReference type="PANTHER" id="PTHR43669:SF3">
    <property type="entry name" value="ALCOHOL DEHYDROGENASE, PUTATIVE (AFU_ORTHOLOGUE AFUA_3G03445)-RELATED"/>
    <property type="match status" value="1"/>
</dbReference>
<dbReference type="Pfam" id="PF00106">
    <property type="entry name" value="adh_short"/>
    <property type="match status" value="1"/>
</dbReference>
<dbReference type="PATRIC" id="fig|1300347.3.peg.427"/>
<dbReference type="PANTHER" id="PTHR43669">
    <property type="entry name" value="5-KETO-D-GLUCONATE 5-REDUCTASE"/>
    <property type="match status" value="1"/>
</dbReference>
<dbReference type="PRINTS" id="PR00081">
    <property type="entry name" value="GDHRDH"/>
</dbReference>
<dbReference type="OrthoDB" id="210852at2"/>
<dbReference type="PROSITE" id="PS00061">
    <property type="entry name" value="ADH_SHORT"/>
    <property type="match status" value="1"/>
</dbReference>
<dbReference type="Proteomes" id="UP000077868">
    <property type="component" value="Chromosome"/>
</dbReference>
<evidence type="ECO:0000313" key="3">
    <source>
        <dbReference type="EMBL" id="ANH36879.1"/>
    </source>
</evidence>
<comment type="similarity">
    <text evidence="1">Belongs to the short-chain dehydrogenases/reductases (SDR) family.</text>
</comment>
<dbReference type="EMBL" id="CP015079">
    <property type="protein sequence ID" value="ANH36879.1"/>
    <property type="molecule type" value="Genomic_DNA"/>
</dbReference>
<keyword evidence="2 3" id="KW-0560">Oxidoreductase</keyword>
<dbReference type="SUPFAM" id="SSF51735">
    <property type="entry name" value="NAD(P)-binding Rossmann-fold domains"/>
    <property type="match status" value="1"/>
</dbReference>
<evidence type="ECO:0000313" key="4">
    <source>
        <dbReference type="Proteomes" id="UP000077868"/>
    </source>
</evidence>
<name>A0A1A9GEV9_9ACTN</name>
<dbReference type="EC" id="1.-.-.-" evidence="3"/>
<dbReference type="AlphaFoldDB" id="A0A1A9GEV9"/>
<proteinExistence type="inferred from homology"/>
<dbReference type="InterPro" id="IPR002347">
    <property type="entry name" value="SDR_fam"/>
</dbReference>
<dbReference type="KEGG" id="ndk:I601_0427"/>
<dbReference type="STRING" id="1300347.I601_0427"/>
<sequence>MAGHEALSGRGAVVTGAAGGIGRALAERLVAEGARVVLNDLDADAVRRTAEELGAVAVPGDCSSDAGVRALVEEATSELGRIDLYLANAGIDGAGGPDSLQTSDEVWERVVDVNVMAHVRAARLLVPGWVASAEAGGQGGRFVVTASAAGLLTMIGSAPYSVTKHAAVGFAEWLSVTYGHRGVTVQAICPQGVRTRMLEEAGPLQDLLSHDEALAPEAVASSWVEALDDDRFLVLPHPEVAAYYAARATDTDRWLGGMRRLQGKLDVHLSGSGGDR</sequence>
<dbReference type="GO" id="GO:0016491">
    <property type="term" value="F:oxidoreductase activity"/>
    <property type="evidence" value="ECO:0007669"/>
    <property type="project" value="UniProtKB-KW"/>
</dbReference>
<keyword evidence="4" id="KW-1185">Reference proteome</keyword>
<evidence type="ECO:0000256" key="1">
    <source>
        <dbReference type="ARBA" id="ARBA00006484"/>
    </source>
</evidence>
<dbReference type="CDD" id="cd05233">
    <property type="entry name" value="SDR_c"/>
    <property type="match status" value="1"/>
</dbReference>
<dbReference type="RefSeq" id="WP_068105813.1">
    <property type="nucleotide sequence ID" value="NZ_CP015079.1"/>
</dbReference>
<dbReference type="InterPro" id="IPR036291">
    <property type="entry name" value="NAD(P)-bd_dom_sf"/>
</dbReference>
<accession>A0A1A9GEV9</accession>